<feature type="domain" description="CobQ/CobB/MinD/ParA nucleotide binding" evidence="1">
    <location>
        <begin position="5"/>
        <end position="165"/>
    </location>
</feature>
<organism evidence="2 3">
    <name type="scientific">Skermanella cutis</name>
    <dbReference type="NCBI Taxonomy" id="2775420"/>
    <lineage>
        <taxon>Bacteria</taxon>
        <taxon>Pseudomonadati</taxon>
        <taxon>Pseudomonadota</taxon>
        <taxon>Alphaproteobacteria</taxon>
        <taxon>Rhodospirillales</taxon>
        <taxon>Azospirillaceae</taxon>
        <taxon>Skermanella</taxon>
    </lineage>
</organism>
<dbReference type="InterPro" id="IPR027417">
    <property type="entry name" value="P-loop_NTPase"/>
</dbReference>
<protein>
    <submittedName>
        <fullName evidence="2">ParA family protein</fullName>
    </submittedName>
</protein>
<dbReference type="PANTHER" id="PTHR13696">
    <property type="entry name" value="P-LOOP CONTAINING NUCLEOSIDE TRIPHOSPHATE HYDROLASE"/>
    <property type="match status" value="1"/>
</dbReference>
<accession>A0ABX7BHX8</accession>
<gene>
    <name evidence="2" type="ORF">IGS68_35015</name>
</gene>
<geneLocation type="plasmid" evidence="2 3">
    <name>pTT6-4</name>
</geneLocation>
<dbReference type="PANTHER" id="PTHR13696:SF99">
    <property type="entry name" value="COBYRINIC ACID AC-DIAMIDE SYNTHASE"/>
    <property type="match status" value="1"/>
</dbReference>
<keyword evidence="3" id="KW-1185">Reference proteome</keyword>
<name>A0ABX7BHX8_9PROT</name>
<dbReference type="Proteomes" id="UP000595197">
    <property type="component" value="Plasmid pTT6-4"/>
</dbReference>
<dbReference type="EMBL" id="CP067424">
    <property type="protein sequence ID" value="QQP93990.1"/>
    <property type="molecule type" value="Genomic_DNA"/>
</dbReference>
<dbReference type="Gene3D" id="3.40.50.300">
    <property type="entry name" value="P-loop containing nucleotide triphosphate hydrolases"/>
    <property type="match status" value="1"/>
</dbReference>
<reference evidence="2" key="1">
    <citation type="submission" date="2021-02" db="EMBL/GenBank/DDBJ databases">
        <title>Skermanella TT6 skin isolate.</title>
        <authorList>
            <person name="Lee K."/>
            <person name="Ganzorig M."/>
        </authorList>
    </citation>
    <scope>NUCLEOTIDE SEQUENCE</scope>
    <source>
        <strain evidence="2">TT6</strain>
    </source>
</reference>
<dbReference type="SUPFAM" id="SSF52540">
    <property type="entry name" value="P-loop containing nucleoside triphosphate hydrolases"/>
    <property type="match status" value="1"/>
</dbReference>
<evidence type="ECO:0000259" key="1">
    <source>
        <dbReference type="Pfam" id="PF01656"/>
    </source>
</evidence>
<evidence type="ECO:0000313" key="3">
    <source>
        <dbReference type="Proteomes" id="UP000595197"/>
    </source>
</evidence>
<evidence type="ECO:0000313" key="2">
    <source>
        <dbReference type="EMBL" id="QQP93990.1"/>
    </source>
</evidence>
<proteinExistence type="predicted"/>
<keyword evidence="2" id="KW-0614">Plasmid</keyword>
<dbReference type="Pfam" id="PF01656">
    <property type="entry name" value="CbiA"/>
    <property type="match status" value="1"/>
</dbReference>
<dbReference type="InterPro" id="IPR002586">
    <property type="entry name" value="CobQ/CobB/MinD/ParA_Nub-bd_dom"/>
</dbReference>
<dbReference type="InterPro" id="IPR050678">
    <property type="entry name" value="DNA_Partitioning_ATPase"/>
</dbReference>
<dbReference type="RefSeq" id="WP_201083850.1">
    <property type="nucleotide sequence ID" value="NZ_CP067424.1"/>
</dbReference>
<dbReference type="CDD" id="cd02042">
    <property type="entry name" value="ParAB_family"/>
    <property type="match status" value="1"/>
</dbReference>
<sequence>MIVVSAISQKGGVGKSSIARLVAREYAASGWAVRVADFDLKQMTTTEWGARRLAAGIEPAIEVQGYASVDKALQGAKAADMLVMDGRGFADKLSQDMARASNKVLLPTGLALDDLRPSVRLAHELVNAGVQARNLAFVLCRTGDSDKEIASARQYIEGAGYRCLEAPWPERTGYRDSHDQGKAGSEALHPSLRTKAEAVAKAVVDFIGED</sequence>